<feature type="domain" description="DUF3823" evidence="3">
    <location>
        <begin position="124"/>
        <end position="217"/>
    </location>
</feature>
<feature type="signal peptide" evidence="1">
    <location>
        <begin position="1"/>
        <end position="20"/>
    </location>
</feature>
<feature type="domain" description="DUF3823" evidence="2">
    <location>
        <begin position="31"/>
        <end position="119"/>
    </location>
</feature>
<reference evidence="4 5" key="1">
    <citation type="submission" date="2019-07" db="EMBL/GenBank/DDBJ databases">
        <title>Genomic Encyclopedia of Archaeal and Bacterial Type Strains, Phase II (KMG-II): from individual species to whole genera.</title>
        <authorList>
            <person name="Goeker M."/>
        </authorList>
    </citation>
    <scope>NUCLEOTIDE SEQUENCE [LARGE SCALE GENOMIC DNA]</scope>
    <source>
        <strain evidence="4 5">DSM 18850</strain>
    </source>
</reference>
<evidence type="ECO:0000313" key="5">
    <source>
        <dbReference type="Proteomes" id="UP000325105"/>
    </source>
</evidence>
<dbReference type="RefSeq" id="WP_148909734.1">
    <property type="nucleotide sequence ID" value="NZ_VNHX01000022.1"/>
</dbReference>
<evidence type="ECO:0000259" key="2">
    <source>
        <dbReference type="Pfam" id="PF12866"/>
    </source>
</evidence>
<evidence type="ECO:0000256" key="1">
    <source>
        <dbReference type="SAM" id="SignalP"/>
    </source>
</evidence>
<accession>A0A5S5D4U0</accession>
<dbReference type="Gene3D" id="2.60.40.1120">
    <property type="entry name" value="Carboxypeptidase-like, regulatory domain"/>
    <property type="match status" value="1"/>
</dbReference>
<evidence type="ECO:0000259" key="3">
    <source>
        <dbReference type="Pfam" id="PF18003"/>
    </source>
</evidence>
<dbReference type="PROSITE" id="PS51257">
    <property type="entry name" value="PROKAR_LIPOPROTEIN"/>
    <property type="match status" value="1"/>
</dbReference>
<sequence>MKTFFVKPVLLFLFSVLIIACGKDNYEAPSSMLTGVVTYNGKPVGVRGSNASVRLQLWQDGFPVKTPIDVFVSQDGSFSAQLFDGTYKLVTVPGNGPWEHTADTLQVEVRGDTHIDFSVRPFFSLSEVDYKLEGQELVATFDLERISEIRTIDDVSLLVNDTYFVDLGHFTARETLTGIDEGTITIRLNVGSQLASSNSVFARVGVKINGITEAIYDSHVEKIK</sequence>
<proteinExistence type="predicted"/>
<dbReference type="OrthoDB" id="1433240at2"/>
<name>A0A5S5D4U0_9SPHI</name>
<dbReference type="Pfam" id="PF18003">
    <property type="entry name" value="DUF3823_C"/>
    <property type="match status" value="1"/>
</dbReference>
<organism evidence="4 5">
    <name type="scientific">Sphingobacterium allocomposti</name>
    <dbReference type="NCBI Taxonomy" id="415956"/>
    <lineage>
        <taxon>Bacteria</taxon>
        <taxon>Pseudomonadati</taxon>
        <taxon>Bacteroidota</taxon>
        <taxon>Sphingobacteriia</taxon>
        <taxon>Sphingobacteriales</taxon>
        <taxon>Sphingobacteriaceae</taxon>
        <taxon>Sphingobacterium</taxon>
    </lineage>
</organism>
<dbReference type="Proteomes" id="UP000325105">
    <property type="component" value="Unassembled WGS sequence"/>
</dbReference>
<protein>
    <submittedName>
        <fullName evidence="4">Uncharacterized protein DUF3823</fullName>
    </submittedName>
</protein>
<keyword evidence="5" id="KW-1185">Reference proteome</keyword>
<comment type="caution">
    <text evidence="4">The sequence shown here is derived from an EMBL/GenBank/DDBJ whole genome shotgun (WGS) entry which is preliminary data.</text>
</comment>
<feature type="chain" id="PRO_5024454165" evidence="1">
    <location>
        <begin position="21"/>
        <end position="224"/>
    </location>
</feature>
<dbReference type="InterPro" id="IPR041186">
    <property type="entry name" value="DUF3823_C"/>
</dbReference>
<dbReference type="EMBL" id="VNHX01000022">
    <property type="protein sequence ID" value="TYP91047.1"/>
    <property type="molecule type" value="Genomic_DNA"/>
</dbReference>
<dbReference type="AlphaFoldDB" id="A0A5S5D4U0"/>
<keyword evidence="1" id="KW-0732">Signal</keyword>
<dbReference type="InterPro" id="IPR024278">
    <property type="entry name" value="DUF3823_N"/>
</dbReference>
<evidence type="ECO:0000313" key="4">
    <source>
        <dbReference type="EMBL" id="TYP91047.1"/>
    </source>
</evidence>
<dbReference type="Pfam" id="PF12866">
    <property type="entry name" value="DUF3823"/>
    <property type="match status" value="1"/>
</dbReference>
<gene>
    <name evidence="4" type="ORF">BC792_12214</name>
</gene>
<dbReference type="Gene3D" id="2.60.40.2060">
    <property type="match status" value="1"/>
</dbReference>